<accession>A0A8S4HNM0</accession>
<dbReference type="InterPro" id="IPR008780">
    <property type="entry name" value="Plasmodium_Vir"/>
</dbReference>
<sequence>MCNFYFESELRQNLRRYFQYEFFNMHDNLDVNNPVCEELSNQGNMPKNFKNFCYILSKNIKKVCIYMNTSPKNSDYCEPLNYWVYDTLIKNKLIKDEEDISKSAIINNLTKLWNFTNCNQKCEFKKYEMSEDDFKYMKELYDYSIHYLTIDGYKDNIGVIGCKKHYCSYIKKVDKIYSTVKDLCSSSSGKPYCSLFNEIREDNIPRHYLEKYECTETDIDESLVKDEKIFSAPLLPPPEEESITHTVLETSFSPGEPFRNDSYQDAPEGSSSNSPVKVGLSLTGISFFPLLLIYKVTLNVYLHK</sequence>
<dbReference type="AlphaFoldDB" id="A0A8S4HNM0"/>
<reference evidence="2" key="1">
    <citation type="submission" date="2021-09" db="EMBL/GenBank/DDBJ databases">
        <authorList>
            <consortium name="Pathogen Informatics"/>
        </authorList>
    </citation>
    <scope>NUCLEOTIDE SEQUENCE</scope>
    <source>
        <strain evidence="2">PvW1</strain>
    </source>
</reference>
<evidence type="ECO:0000313" key="3">
    <source>
        <dbReference type="Proteomes" id="UP000779233"/>
    </source>
</evidence>
<evidence type="ECO:0000313" key="2">
    <source>
        <dbReference type="EMBL" id="CAG9485732.1"/>
    </source>
</evidence>
<evidence type="ECO:0000256" key="1">
    <source>
        <dbReference type="SAM" id="MobiDB-lite"/>
    </source>
</evidence>
<dbReference type="Proteomes" id="UP000779233">
    <property type="component" value="Unassembled WGS sequence"/>
</dbReference>
<dbReference type="VEuPathDB" id="PlasmoDB:PVPAM_130013400"/>
<name>A0A8S4HNM0_PLAVI</name>
<organism evidence="2 3">
    <name type="scientific">Plasmodium vivax</name>
    <name type="common">malaria parasite P. vivax</name>
    <dbReference type="NCBI Taxonomy" id="5855"/>
    <lineage>
        <taxon>Eukaryota</taxon>
        <taxon>Sar</taxon>
        <taxon>Alveolata</taxon>
        <taxon>Apicomplexa</taxon>
        <taxon>Aconoidasida</taxon>
        <taxon>Haemosporida</taxon>
        <taxon>Plasmodiidae</taxon>
        <taxon>Plasmodium</taxon>
        <taxon>Plasmodium (Plasmodium)</taxon>
    </lineage>
</organism>
<gene>
    <name evidence="2" type="ORF">PVW1_000018400</name>
</gene>
<dbReference type="EMBL" id="CAJZCX010000019">
    <property type="protein sequence ID" value="CAG9485732.1"/>
    <property type="molecule type" value="Genomic_DNA"/>
</dbReference>
<protein>
    <submittedName>
        <fullName evidence="2">(malaria parasite P. vivax) hypothetical protein</fullName>
    </submittedName>
</protein>
<comment type="caution">
    <text evidence="2">The sequence shown here is derived from an EMBL/GenBank/DDBJ whole genome shotgun (WGS) entry which is preliminary data.</text>
</comment>
<dbReference type="Pfam" id="PF05795">
    <property type="entry name" value="Plasmodium_Vir"/>
    <property type="match status" value="1"/>
</dbReference>
<feature type="region of interest" description="Disordered" evidence="1">
    <location>
        <begin position="252"/>
        <end position="274"/>
    </location>
</feature>
<proteinExistence type="predicted"/>